<protein>
    <submittedName>
        <fullName evidence="1">DUF1579 domain-containing protein</fullName>
    </submittedName>
</protein>
<keyword evidence="2" id="KW-1185">Reference proteome</keyword>
<evidence type="ECO:0000313" key="1">
    <source>
        <dbReference type="EMBL" id="RDJ20318.1"/>
    </source>
</evidence>
<evidence type="ECO:0000313" key="2">
    <source>
        <dbReference type="Proteomes" id="UP000255207"/>
    </source>
</evidence>
<name>A0A370KZA2_9HYPH</name>
<sequence>MKGEHDFEFLHRDWHVRHRKLKTRLAGAGDWHEFDGTSSTRPVLAGHGNVEDNWINDPDGAYRAAALRAFESNTGLWRIWWLDLRSPSEIGPPVAGRFEGERGEFISDDHWNQQPIKVRFVWLKDAGAGPLWQQSFSADSGKTWELNWSMQFVDGSTKSSR</sequence>
<proteinExistence type="predicted"/>
<dbReference type="AlphaFoldDB" id="A0A370KZA2"/>
<reference evidence="2" key="1">
    <citation type="submission" date="2018-07" db="EMBL/GenBank/DDBJ databases">
        <authorList>
            <person name="Safronova V.I."/>
            <person name="Chirak E.R."/>
            <person name="Sazanova A.L."/>
        </authorList>
    </citation>
    <scope>NUCLEOTIDE SEQUENCE [LARGE SCALE GENOMIC DNA]</scope>
    <source>
        <strain evidence="2">RCAM04685</strain>
    </source>
</reference>
<accession>A0A370KZA2</accession>
<dbReference type="RefSeq" id="WP_114832123.1">
    <property type="nucleotide sequence ID" value="NZ_QQTO01000027.1"/>
</dbReference>
<organism evidence="1 2">
    <name type="scientific">Bosea caraganae</name>
    <dbReference type="NCBI Taxonomy" id="2763117"/>
    <lineage>
        <taxon>Bacteria</taxon>
        <taxon>Pseudomonadati</taxon>
        <taxon>Pseudomonadota</taxon>
        <taxon>Alphaproteobacteria</taxon>
        <taxon>Hyphomicrobiales</taxon>
        <taxon>Boseaceae</taxon>
        <taxon>Bosea</taxon>
    </lineage>
</organism>
<gene>
    <name evidence="1" type="ORF">DWE98_25495</name>
</gene>
<dbReference type="EMBL" id="QQTP01000020">
    <property type="protein sequence ID" value="RDJ20318.1"/>
    <property type="molecule type" value="Genomic_DNA"/>
</dbReference>
<dbReference type="Proteomes" id="UP000255207">
    <property type="component" value="Unassembled WGS sequence"/>
</dbReference>
<comment type="caution">
    <text evidence="1">The sequence shown here is derived from an EMBL/GenBank/DDBJ whole genome shotgun (WGS) entry which is preliminary data.</text>
</comment>
<dbReference type="OrthoDB" id="9814791at2"/>